<dbReference type="RefSeq" id="WP_307521485.1">
    <property type="nucleotide sequence ID" value="NZ_JAUSZI010000002.1"/>
</dbReference>
<dbReference type="EMBL" id="JAUSZI010000002">
    <property type="protein sequence ID" value="MDQ1026167.1"/>
    <property type="molecule type" value="Genomic_DNA"/>
</dbReference>
<evidence type="ECO:0000256" key="1">
    <source>
        <dbReference type="SAM" id="SignalP"/>
    </source>
</evidence>
<evidence type="ECO:0000313" key="2">
    <source>
        <dbReference type="EMBL" id="MDQ1026167.1"/>
    </source>
</evidence>
<keyword evidence="3" id="KW-1185">Reference proteome</keyword>
<name>A0ABU0SS75_9ACTN</name>
<keyword evidence="1" id="KW-0732">Signal</keyword>
<dbReference type="Proteomes" id="UP001230328">
    <property type="component" value="Unassembled WGS sequence"/>
</dbReference>
<accession>A0ABU0SS75</accession>
<proteinExistence type="predicted"/>
<evidence type="ECO:0008006" key="4">
    <source>
        <dbReference type="Google" id="ProtNLM"/>
    </source>
</evidence>
<organism evidence="2 3">
    <name type="scientific">Streptomyces umbrinus</name>
    <dbReference type="NCBI Taxonomy" id="67370"/>
    <lineage>
        <taxon>Bacteria</taxon>
        <taxon>Bacillati</taxon>
        <taxon>Actinomycetota</taxon>
        <taxon>Actinomycetes</taxon>
        <taxon>Kitasatosporales</taxon>
        <taxon>Streptomycetaceae</taxon>
        <taxon>Streptomyces</taxon>
        <taxon>Streptomyces phaeochromogenes group</taxon>
    </lineage>
</organism>
<protein>
    <recommendedName>
        <fullName evidence="4">Lipoprotein</fullName>
    </recommendedName>
</protein>
<comment type="caution">
    <text evidence="2">The sequence shown here is derived from an EMBL/GenBank/DDBJ whole genome shotgun (WGS) entry which is preliminary data.</text>
</comment>
<feature type="signal peptide" evidence="1">
    <location>
        <begin position="1"/>
        <end position="19"/>
    </location>
</feature>
<sequence>MRTAQLRRLLVGLSLFATAAVGVTSCGDKYGDAGTHDPARTAERARQVSDAWEGSAAARVWREGYFPLGDPVQLPEGAFHNDADKQAYQSQNFEIRGSLPGAPPEKEEIRWRGGGSLAVPVVSARAAYEQIGGGSGAAGPGPRLTVTGAKLGEMTIHTSRGTATVPAWHFTIKGYDSPLKRVAVVASKLPKPPVKPVPDLTDDLWELAGLDTVSRDGRTVVLRAHHGSCDDGPGVDVLESADNVVFSAWIRNPSDGPCTSDMRMKKVTVKLDRPVGDRMLLDAFTGRPVPYEGSPWSRSSSWS</sequence>
<gene>
    <name evidence="2" type="ORF">QF035_003749</name>
</gene>
<reference evidence="2 3" key="1">
    <citation type="submission" date="2023-07" db="EMBL/GenBank/DDBJ databases">
        <title>Comparative genomics of wheat-associated soil bacteria to identify genetic determinants of phenazine resistance.</title>
        <authorList>
            <person name="Mouncey N."/>
        </authorList>
    </citation>
    <scope>NUCLEOTIDE SEQUENCE [LARGE SCALE GENOMIC DNA]</scope>
    <source>
        <strain evidence="2 3">V2I4</strain>
    </source>
</reference>
<feature type="chain" id="PRO_5046864389" description="Lipoprotein" evidence="1">
    <location>
        <begin position="20"/>
        <end position="303"/>
    </location>
</feature>
<evidence type="ECO:0000313" key="3">
    <source>
        <dbReference type="Proteomes" id="UP001230328"/>
    </source>
</evidence>
<dbReference type="PROSITE" id="PS51257">
    <property type="entry name" value="PROKAR_LIPOPROTEIN"/>
    <property type="match status" value="1"/>
</dbReference>